<feature type="region of interest" description="Disordered" evidence="1">
    <location>
        <begin position="131"/>
        <end position="158"/>
    </location>
</feature>
<accession>A0A6A7BF92</accession>
<evidence type="ECO:0000313" key="3">
    <source>
        <dbReference type="Proteomes" id="UP000799423"/>
    </source>
</evidence>
<dbReference type="EMBL" id="MU006293">
    <property type="protein sequence ID" value="KAF2854081.1"/>
    <property type="molecule type" value="Genomic_DNA"/>
</dbReference>
<proteinExistence type="predicted"/>
<sequence length="229" mass="24654">MQPAMGRRSPLSLVESETVPEAPEAPEAPAVTSLAAPCMHPCWPARLLYRTVLYHVPTPTVLTPPCTGSTVRGHPCESAQGTAVALPGRCLDASMSLATIWCQLDPFREADVGPWPGARGWTPRHRLCGGHGGAPDPSVSNRAMRRQRSGEGGPSTWSSSIACQETTMPRQCTPLWHHTDKTGAWPRAGPEGRSVPRCEIIAHKHHAAWYCIVNKWASALAAQHTLPAS</sequence>
<evidence type="ECO:0000256" key="1">
    <source>
        <dbReference type="SAM" id="MobiDB-lite"/>
    </source>
</evidence>
<protein>
    <submittedName>
        <fullName evidence="2">Uncharacterized protein</fullName>
    </submittedName>
</protein>
<name>A0A6A7BF92_9PLEO</name>
<evidence type="ECO:0000313" key="2">
    <source>
        <dbReference type="EMBL" id="KAF2854081.1"/>
    </source>
</evidence>
<organism evidence="2 3">
    <name type="scientific">Plenodomus tracheiphilus IPT5</name>
    <dbReference type="NCBI Taxonomy" id="1408161"/>
    <lineage>
        <taxon>Eukaryota</taxon>
        <taxon>Fungi</taxon>
        <taxon>Dikarya</taxon>
        <taxon>Ascomycota</taxon>
        <taxon>Pezizomycotina</taxon>
        <taxon>Dothideomycetes</taxon>
        <taxon>Pleosporomycetidae</taxon>
        <taxon>Pleosporales</taxon>
        <taxon>Pleosporineae</taxon>
        <taxon>Leptosphaeriaceae</taxon>
        <taxon>Plenodomus</taxon>
    </lineage>
</organism>
<keyword evidence="3" id="KW-1185">Reference proteome</keyword>
<feature type="compositionally biased region" description="Low complexity" evidence="1">
    <location>
        <begin position="17"/>
        <end position="28"/>
    </location>
</feature>
<gene>
    <name evidence="2" type="ORF">T440DRAFT_267716</name>
</gene>
<reference evidence="2" key="1">
    <citation type="submission" date="2020-01" db="EMBL/GenBank/DDBJ databases">
        <authorList>
            <consortium name="DOE Joint Genome Institute"/>
            <person name="Haridas S."/>
            <person name="Albert R."/>
            <person name="Binder M."/>
            <person name="Bloem J."/>
            <person name="Labutti K."/>
            <person name="Salamov A."/>
            <person name="Andreopoulos B."/>
            <person name="Baker S.E."/>
            <person name="Barry K."/>
            <person name="Bills G."/>
            <person name="Bluhm B.H."/>
            <person name="Cannon C."/>
            <person name="Castanera R."/>
            <person name="Culley D.E."/>
            <person name="Daum C."/>
            <person name="Ezra D."/>
            <person name="Gonzalez J.B."/>
            <person name="Henrissat B."/>
            <person name="Kuo A."/>
            <person name="Liang C."/>
            <person name="Lipzen A."/>
            <person name="Lutzoni F."/>
            <person name="Magnuson J."/>
            <person name="Mondo S."/>
            <person name="Nolan M."/>
            <person name="Ohm R."/>
            <person name="Pangilinan J."/>
            <person name="Park H.-J."/>
            <person name="Ramirez L."/>
            <person name="Alfaro M."/>
            <person name="Sun H."/>
            <person name="Tritt A."/>
            <person name="Yoshinaga Y."/>
            <person name="Zwiers L.-H."/>
            <person name="Turgeon B.G."/>
            <person name="Goodwin S.B."/>
            <person name="Spatafora J.W."/>
            <person name="Crous P.W."/>
            <person name="Grigoriev I.V."/>
        </authorList>
    </citation>
    <scope>NUCLEOTIDE SEQUENCE</scope>
    <source>
        <strain evidence="2">IPT5</strain>
    </source>
</reference>
<feature type="region of interest" description="Disordered" evidence="1">
    <location>
        <begin position="1"/>
        <end position="28"/>
    </location>
</feature>
<dbReference type="Proteomes" id="UP000799423">
    <property type="component" value="Unassembled WGS sequence"/>
</dbReference>
<dbReference type="AlphaFoldDB" id="A0A6A7BF92"/>